<dbReference type="STRING" id="105785.A0A2J7PQN6"/>
<dbReference type="PANTHER" id="PTHR47978">
    <property type="match status" value="1"/>
</dbReference>
<dbReference type="InParanoid" id="A0A2J7PQN6"/>
<dbReference type="AlphaFoldDB" id="A0A2J7PQN6"/>
<sequence>MSRVDLKVVLLGSEYVGKTSILERFVYDRFRGNIPYQNTIGAAFAAKEADSNGKKFMMGIWDTAGSESIESGCGPPPPTSYPVGTMGSFLGVKWLWCEAEYSPPSSAEVKNMWRSVELVRSKDKYEAMSRIYYRGAKAAIVCYDVTDRPSWDRAKFWITELRRYEEECKIYLVGTKLDLLLDDSKQRAVDLDLVTRYSDGIQAQFIETSSKTGENVVELFQTIADDYMRNPENVRQVEETVMLNARDKRGSCCLLSS</sequence>
<dbReference type="Proteomes" id="UP000235965">
    <property type="component" value="Unassembled WGS sequence"/>
</dbReference>
<dbReference type="InterPro" id="IPR027417">
    <property type="entry name" value="P-loop_NTPase"/>
</dbReference>
<dbReference type="SMART" id="SM00173">
    <property type="entry name" value="RAS"/>
    <property type="match status" value="1"/>
</dbReference>
<comment type="similarity">
    <text evidence="1">Belongs to the small GTPase superfamily. Rab family.</text>
</comment>
<dbReference type="Pfam" id="PF00071">
    <property type="entry name" value="Ras"/>
    <property type="match status" value="2"/>
</dbReference>
<dbReference type="GO" id="GO:0005525">
    <property type="term" value="F:GTP binding"/>
    <property type="evidence" value="ECO:0007669"/>
    <property type="project" value="InterPro"/>
</dbReference>
<evidence type="ECO:0000313" key="3">
    <source>
        <dbReference type="EMBL" id="PNF18642.1"/>
    </source>
</evidence>
<evidence type="ECO:0000256" key="1">
    <source>
        <dbReference type="ARBA" id="ARBA00006270"/>
    </source>
</evidence>
<name>A0A2J7PQN6_9NEOP</name>
<reference evidence="3 4" key="1">
    <citation type="submission" date="2017-12" db="EMBL/GenBank/DDBJ databases">
        <title>Hemimetabolous genomes reveal molecular basis of termite eusociality.</title>
        <authorList>
            <person name="Harrison M.C."/>
            <person name="Jongepier E."/>
            <person name="Robertson H.M."/>
            <person name="Arning N."/>
            <person name="Bitard-Feildel T."/>
            <person name="Chao H."/>
            <person name="Childers C.P."/>
            <person name="Dinh H."/>
            <person name="Doddapaneni H."/>
            <person name="Dugan S."/>
            <person name="Gowin J."/>
            <person name="Greiner C."/>
            <person name="Han Y."/>
            <person name="Hu H."/>
            <person name="Hughes D.S.T."/>
            <person name="Huylmans A.-K."/>
            <person name="Kemena C."/>
            <person name="Kremer L.P.M."/>
            <person name="Lee S.L."/>
            <person name="Lopez-Ezquerra A."/>
            <person name="Mallet L."/>
            <person name="Monroy-Kuhn J.M."/>
            <person name="Moser A."/>
            <person name="Murali S.C."/>
            <person name="Muzny D.M."/>
            <person name="Otani S."/>
            <person name="Piulachs M.-D."/>
            <person name="Poelchau M."/>
            <person name="Qu J."/>
            <person name="Schaub F."/>
            <person name="Wada-Katsumata A."/>
            <person name="Worley K.C."/>
            <person name="Xie Q."/>
            <person name="Ylla G."/>
            <person name="Poulsen M."/>
            <person name="Gibbs R.A."/>
            <person name="Schal C."/>
            <person name="Richards S."/>
            <person name="Belles X."/>
            <person name="Korb J."/>
            <person name="Bornberg-Bauer E."/>
        </authorList>
    </citation>
    <scope>NUCLEOTIDE SEQUENCE [LARGE SCALE GENOMIC DNA]</scope>
    <source>
        <tissue evidence="3">Whole body</tissue>
    </source>
</reference>
<keyword evidence="4" id="KW-1185">Reference proteome</keyword>
<evidence type="ECO:0000256" key="2">
    <source>
        <dbReference type="ARBA" id="ARBA00022741"/>
    </source>
</evidence>
<comment type="caution">
    <text evidence="3">The sequence shown here is derived from an EMBL/GenBank/DDBJ whole genome shotgun (WGS) entry which is preliminary data.</text>
</comment>
<dbReference type="PROSITE" id="PS51421">
    <property type="entry name" value="RAS"/>
    <property type="match status" value="1"/>
</dbReference>
<dbReference type="SMART" id="SM00174">
    <property type="entry name" value="RHO"/>
    <property type="match status" value="1"/>
</dbReference>
<gene>
    <name evidence="3" type="primary">RAB24</name>
    <name evidence="3" type="ORF">B7P43_G04999</name>
</gene>
<dbReference type="Gene3D" id="3.40.50.300">
    <property type="entry name" value="P-loop containing nucleotide triphosphate hydrolases"/>
    <property type="match status" value="1"/>
</dbReference>
<dbReference type="SMART" id="SM00175">
    <property type="entry name" value="RAB"/>
    <property type="match status" value="1"/>
</dbReference>
<protein>
    <submittedName>
        <fullName evidence="3">Ras-related protein Rab-24</fullName>
    </submittedName>
</protein>
<dbReference type="GO" id="GO:0003924">
    <property type="term" value="F:GTPase activity"/>
    <property type="evidence" value="ECO:0007669"/>
    <property type="project" value="InterPro"/>
</dbReference>
<keyword evidence="2" id="KW-0547">Nucleotide-binding</keyword>
<accession>A0A2J7PQN6</accession>
<dbReference type="PRINTS" id="PR00449">
    <property type="entry name" value="RASTRNSFRMNG"/>
</dbReference>
<organism evidence="3 4">
    <name type="scientific">Cryptotermes secundus</name>
    <dbReference type="NCBI Taxonomy" id="105785"/>
    <lineage>
        <taxon>Eukaryota</taxon>
        <taxon>Metazoa</taxon>
        <taxon>Ecdysozoa</taxon>
        <taxon>Arthropoda</taxon>
        <taxon>Hexapoda</taxon>
        <taxon>Insecta</taxon>
        <taxon>Pterygota</taxon>
        <taxon>Neoptera</taxon>
        <taxon>Polyneoptera</taxon>
        <taxon>Dictyoptera</taxon>
        <taxon>Blattodea</taxon>
        <taxon>Blattoidea</taxon>
        <taxon>Termitoidae</taxon>
        <taxon>Kalotermitidae</taxon>
        <taxon>Cryptotermitinae</taxon>
        <taxon>Cryptotermes</taxon>
    </lineage>
</organism>
<dbReference type="SUPFAM" id="SSF52540">
    <property type="entry name" value="P-loop containing nucleoside triphosphate hydrolases"/>
    <property type="match status" value="1"/>
</dbReference>
<evidence type="ECO:0000313" key="4">
    <source>
        <dbReference type="Proteomes" id="UP000235965"/>
    </source>
</evidence>
<dbReference type="InterPro" id="IPR001806">
    <property type="entry name" value="Small_GTPase"/>
</dbReference>
<dbReference type="OrthoDB" id="25896at2759"/>
<dbReference type="PROSITE" id="PS51419">
    <property type="entry name" value="RAB"/>
    <property type="match status" value="1"/>
</dbReference>
<proteinExistence type="inferred from homology"/>
<dbReference type="EMBL" id="NEVH01022635">
    <property type="protein sequence ID" value="PNF18642.1"/>
    <property type="molecule type" value="Genomic_DNA"/>
</dbReference>